<dbReference type="AlphaFoldDB" id="A0A409XJH6"/>
<proteinExistence type="predicted"/>
<name>A0A409XJH6_PSICY</name>
<sequence length="65" mass="6790">MANAATSLCLTILSSRTHPQPLPPRNLLKNCTSSSASDILYSQKGLDVAEAASFAIPALHPLSTP</sequence>
<organism evidence="1 2">
    <name type="scientific">Psilocybe cyanescens</name>
    <dbReference type="NCBI Taxonomy" id="93625"/>
    <lineage>
        <taxon>Eukaryota</taxon>
        <taxon>Fungi</taxon>
        <taxon>Dikarya</taxon>
        <taxon>Basidiomycota</taxon>
        <taxon>Agaricomycotina</taxon>
        <taxon>Agaricomycetes</taxon>
        <taxon>Agaricomycetidae</taxon>
        <taxon>Agaricales</taxon>
        <taxon>Agaricineae</taxon>
        <taxon>Strophariaceae</taxon>
        <taxon>Psilocybe</taxon>
    </lineage>
</organism>
<gene>
    <name evidence="1" type="ORF">CVT25_007849</name>
</gene>
<accession>A0A409XJH6</accession>
<keyword evidence="2" id="KW-1185">Reference proteome</keyword>
<protein>
    <submittedName>
        <fullName evidence="1">Uncharacterized protein</fullName>
    </submittedName>
</protein>
<dbReference type="Proteomes" id="UP000283269">
    <property type="component" value="Unassembled WGS sequence"/>
</dbReference>
<comment type="caution">
    <text evidence="1">The sequence shown here is derived from an EMBL/GenBank/DDBJ whole genome shotgun (WGS) entry which is preliminary data.</text>
</comment>
<dbReference type="EMBL" id="NHYD01001513">
    <property type="protein sequence ID" value="PPQ90923.1"/>
    <property type="molecule type" value="Genomic_DNA"/>
</dbReference>
<dbReference type="InParanoid" id="A0A409XJH6"/>
<reference evidence="1 2" key="1">
    <citation type="journal article" date="2018" name="Evol. Lett.">
        <title>Horizontal gene cluster transfer increased hallucinogenic mushroom diversity.</title>
        <authorList>
            <person name="Reynolds H.T."/>
            <person name="Vijayakumar V."/>
            <person name="Gluck-Thaler E."/>
            <person name="Korotkin H.B."/>
            <person name="Matheny P.B."/>
            <person name="Slot J.C."/>
        </authorList>
    </citation>
    <scope>NUCLEOTIDE SEQUENCE [LARGE SCALE GENOMIC DNA]</scope>
    <source>
        <strain evidence="1 2">2631</strain>
    </source>
</reference>
<evidence type="ECO:0000313" key="2">
    <source>
        <dbReference type="Proteomes" id="UP000283269"/>
    </source>
</evidence>
<evidence type="ECO:0000313" key="1">
    <source>
        <dbReference type="EMBL" id="PPQ90923.1"/>
    </source>
</evidence>